<dbReference type="InterPro" id="IPR013328">
    <property type="entry name" value="6PGD_dom2"/>
</dbReference>
<dbReference type="PIRSF" id="PIRSF000119">
    <property type="entry name" value="Ilv5_fungal"/>
    <property type="match status" value="1"/>
</dbReference>
<dbReference type="Gene3D" id="1.10.1040.10">
    <property type="entry name" value="N-(1-d-carboxylethyl)-l-norvaline Dehydrogenase, domain 2"/>
    <property type="match status" value="3"/>
</dbReference>
<dbReference type="Pfam" id="PF07991">
    <property type="entry name" value="KARI_N"/>
    <property type="match status" value="1"/>
</dbReference>
<evidence type="ECO:0000256" key="12">
    <source>
        <dbReference type="ARBA" id="ARBA00023304"/>
    </source>
</evidence>
<dbReference type="HOGENOM" id="CLU_033821_1_2_1"/>
<comment type="catalytic activity">
    <reaction evidence="13">
        <text>(2R,3R)-2,3-dihydroxy-3-methylpentanoate + NADP(+) = (S)-2-ethyl-2-hydroxy-3-oxobutanoate + NADPH + H(+)</text>
        <dbReference type="Rhea" id="RHEA:13493"/>
        <dbReference type="ChEBI" id="CHEBI:15378"/>
        <dbReference type="ChEBI" id="CHEBI:49256"/>
        <dbReference type="ChEBI" id="CHEBI:49258"/>
        <dbReference type="ChEBI" id="CHEBI:57783"/>
        <dbReference type="ChEBI" id="CHEBI:58349"/>
        <dbReference type="EC" id="1.1.1.86"/>
    </reaction>
</comment>
<organism evidence="17 18">
    <name type="scientific">Amanita muscaria (strain Koide BX008)</name>
    <dbReference type="NCBI Taxonomy" id="946122"/>
    <lineage>
        <taxon>Eukaryota</taxon>
        <taxon>Fungi</taxon>
        <taxon>Dikarya</taxon>
        <taxon>Basidiomycota</taxon>
        <taxon>Agaricomycotina</taxon>
        <taxon>Agaricomycetes</taxon>
        <taxon>Agaricomycetidae</taxon>
        <taxon>Agaricales</taxon>
        <taxon>Pluteineae</taxon>
        <taxon>Amanitaceae</taxon>
        <taxon>Amanita</taxon>
    </lineage>
</organism>
<evidence type="ECO:0000259" key="16">
    <source>
        <dbReference type="PROSITE" id="PS51851"/>
    </source>
</evidence>
<dbReference type="GO" id="GO:0009099">
    <property type="term" value="P:L-valine biosynthetic process"/>
    <property type="evidence" value="ECO:0007669"/>
    <property type="project" value="UniProtKB-UniRule"/>
</dbReference>
<feature type="binding site" evidence="14">
    <location>
        <position position="328"/>
    </location>
    <ligand>
        <name>substrate</name>
    </ligand>
</feature>
<dbReference type="InterPro" id="IPR000506">
    <property type="entry name" value="KARI_C"/>
</dbReference>
<evidence type="ECO:0000313" key="18">
    <source>
        <dbReference type="Proteomes" id="UP000054549"/>
    </source>
</evidence>
<dbReference type="InterPro" id="IPR013116">
    <property type="entry name" value="KARI_N"/>
</dbReference>
<keyword evidence="12 13" id="KW-0100">Branched-chain amino acid biosynthesis</keyword>
<feature type="binding site" evidence="14">
    <location>
        <position position="266"/>
    </location>
    <ligand>
        <name>Mg(2+)</name>
        <dbReference type="ChEBI" id="CHEBI:18420"/>
        <label>2</label>
    </ligand>
</feature>
<feature type="binding site" evidence="14">
    <location>
        <position position="302"/>
    </location>
    <ligand>
        <name>Mg(2+)</name>
        <dbReference type="ChEBI" id="CHEBI:18420"/>
        <label>2</label>
    </ligand>
</feature>
<feature type="domain" description="KARI C-terminal knotted" evidence="16">
    <location>
        <begin position="258"/>
        <end position="405"/>
    </location>
</feature>
<evidence type="ECO:0000256" key="14">
    <source>
        <dbReference type="PROSITE-ProRule" id="PRU01198"/>
    </source>
</evidence>
<comment type="catalytic activity">
    <reaction evidence="13">
        <text>(2R)-2,3-dihydroxy-3-methylbutanoate + NADP(+) = (2S)-2-acetolactate + NADPH + H(+)</text>
        <dbReference type="Rhea" id="RHEA:22068"/>
        <dbReference type="ChEBI" id="CHEBI:15378"/>
        <dbReference type="ChEBI" id="CHEBI:49072"/>
        <dbReference type="ChEBI" id="CHEBI:57783"/>
        <dbReference type="ChEBI" id="CHEBI:58349"/>
        <dbReference type="ChEBI" id="CHEBI:58476"/>
        <dbReference type="EC" id="1.1.1.86"/>
    </reaction>
</comment>
<feature type="binding site" evidence="14">
    <location>
        <position position="266"/>
    </location>
    <ligand>
        <name>Mg(2+)</name>
        <dbReference type="ChEBI" id="CHEBI:18420"/>
        <label>1</label>
    </ligand>
</feature>
<dbReference type="PANTHER" id="PTHR21371">
    <property type="entry name" value="KETOL-ACID REDUCTOISOMERASE, MITOCHONDRIAL"/>
    <property type="match status" value="1"/>
</dbReference>
<dbReference type="Proteomes" id="UP000054549">
    <property type="component" value="Unassembled WGS sequence"/>
</dbReference>
<evidence type="ECO:0000256" key="4">
    <source>
        <dbReference type="ARBA" id="ARBA00010318"/>
    </source>
</evidence>
<comment type="similarity">
    <text evidence="4 13 14">Belongs to the ketol-acid reductoisomerase family.</text>
</comment>
<comment type="pathway">
    <text evidence="2">Amino-acid biosynthesis; L-valine biosynthesis; L-valine from pyruvate: step 2/4.</text>
</comment>
<keyword evidence="11 13" id="KW-0496">Mitochondrion</keyword>
<keyword evidence="6 13" id="KW-0479">Metal-binding</keyword>
<dbReference type="GO" id="GO:0004455">
    <property type="term" value="F:ketol-acid reductoisomerase activity"/>
    <property type="evidence" value="ECO:0007669"/>
    <property type="project" value="UniProtKB-UniRule"/>
</dbReference>
<keyword evidence="10 13" id="KW-0560">Oxidoreductase</keyword>
<dbReference type="FunFam" id="1.10.1040.10:FF:000003">
    <property type="entry name" value="Ketol-acid reductoisomerase, mitochondrial"/>
    <property type="match status" value="1"/>
</dbReference>
<proteinExistence type="inferred from homology"/>
<dbReference type="Gene3D" id="3.40.50.720">
    <property type="entry name" value="NAD(P)-binding Rossmann-like Domain"/>
    <property type="match status" value="1"/>
</dbReference>
<keyword evidence="18" id="KW-1185">Reference proteome</keyword>
<reference evidence="17 18" key="1">
    <citation type="submission" date="2014-04" db="EMBL/GenBank/DDBJ databases">
        <title>Evolutionary Origins and Diversification of the Mycorrhizal Mutualists.</title>
        <authorList>
            <consortium name="DOE Joint Genome Institute"/>
            <consortium name="Mycorrhizal Genomics Consortium"/>
            <person name="Kohler A."/>
            <person name="Kuo A."/>
            <person name="Nagy L.G."/>
            <person name="Floudas D."/>
            <person name="Copeland A."/>
            <person name="Barry K.W."/>
            <person name="Cichocki N."/>
            <person name="Veneault-Fourrey C."/>
            <person name="LaButti K."/>
            <person name="Lindquist E.A."/>
            <person name="Lipzen A."/>
            <person name="Lundell T."/>
            <person name="Morin E."/>
            <person name="Murat C."/>
            <person name="Riley R."/>
            <person name="Ohm R."/>
            <person name="Sun H."/>
            <person name="Tunlid A."/>
            <person name="Henrissat B."/>
            <person name="Grigoriev I.V."/>
            <person name="Hibbett D.S."/>
            <person name="Martin F."/>
        </authorList>
    </citation>
    <scope>NUCLEOTIDE SEQUENCE [LARGE SCALE GENOMIC DNA]</scope>
    <source>
        <strain evidence="17 18">Koide BX008</strain>
    </source>
</reference>
<dbReference type="FunFam" id="3.40.50.720:FF:000167">
    <property type="entry name" value="Ketol-acid reductoisomerase, mitochondrial"/>
    <property type="match status" value="1"/>
</dbReference>
<evidence type="ECO:0000256" key="11">
    <source>
        <dbReference type="ARBA" id="ARBA00023128"/>
    </source>
</evidence>
<dbReference type="GO" id="GO:0046872">
    <property type="term" value="F:metal ion binding"/>
    <property type="evidence" value="ECO:0007669"/>
    <property type="project" value="UniProtKB-UniRule"/>
</dbReference>
<keyword evidence="8 13" id="KW-0521">NADP</keyword>
<dbReference type="GO" id="GO:0009097">
    <property type="term" value="P:isoleucine biosynthetic process"/>
    <property type="evidence" value="ECO:0007669"/>
    <property type="project" value="UniProtKB-UniRule"/>
</dbReference>
<evidence type="ECO:0000313" key="17">
    <source>
        <dbReference type="EMBL" id="KIL59574.1"/>
    </source>
</evidence>
<keyword evidence="9" id="KW-0809">Transit peptide</keyword>
<name>A0A0C2SZL2_AMAMK</name>
<dbReference type="PROSITE" id="PS51851">
    <property type="entry name" value="KARI_C"/>
    <property type="match status" value="1"/>
</dbReference>
<sequence>MASIASRSASQALRTASRRACRASVKAAVARTQAASYSLLARRAGRASQAPSILGSRGIKTLDFAGTKEVVYERSDWPLPKLQEYFKNDTLALIGYGSQGHGQGLNARDNGLNVIVGVRKDGESWRQAIADGWVPGETLFPIEEAIQKGTIIMNLLSDAAQSQTWPKIAPLITKGKTLYFSHGFSVVYKNDTKVVPPADVDVILVAPKGSGRTVRTLFKEGRGINASIAVWQDVTGQAKEKATAIAVGIGAGYMYETTFEKEVYSDLYGERGVLMGGIQGMFLAQYQVLRKNGHSPSEAFNETVEEATQSLFPLIGANGMDYMYNACSTTARRGALDWAPIFEQANLPVFEKLYESVKNGTETRKSLEFNGRSTYRQDLAKELAEIDNQEIWRAGKVVRSLRPDYKPDSE</sequence>
<dbReference type="EMBL" id="KN818313">
    <property type="protein sequence ID" value="KIL59574.1"/>
    <property type="molecule type" value="Genomic_DNA"/>
</dbReference>
<dbReference type="Pfam" id="PF01450">
    <property type="entry name" value="KARI_C"/>
    <property type="match status" value="1"/>
</dbReference>
<evidence type="ECO:0000256" key="9">
    <source>
        <dbReference type="ARBA" id="ARBA00022946"/>
    </source>
</evidence>
<evidence type="ECO:0000256" key="10">
    <source>
        <dbReference type="ARBA" id="ARBA00023002"/>
    </source>
</evidence>
<dbReference type="SUPFAM" id="SSF48179">
    <property type="entry name" value="6-phosphogluconate dehydrogenase C-terminal domain-like"/>
    <property type="match status" value="1"/>
</dbReference>
<dbReference type="PROSITE" id="PS51850">
    <property type="entry name" value="KARI_N"/>
    <property type="match status" value="1"/>
</dbReference>
<feature type="binding site" evidence="14">
    <location>
        <position position="270"/>
    </location>
    <ligand>
        <name>Mg(2+)</name>
        <dbReference type="ChEBI" id="CHEBI:18420"/>
        <label>1</label>
    </ligand>
</feature>
<evidence type="ECO:0000259" key="15">
    <source>
        <dbReference type="PROSITE" id="PS51850"/>
    </source>
</evidence>
<protein>
    <recommendedName>
        <fullName evidence="13">Ketol-acid reductoisomerase, mitochondrial</fullName>
        <ecNumber evidence="13">1.1.1.86</ecNumber>
    </recommendedName>
    <alternativeName>
        <fullName evidence="13">Acetohydroxy-acid reductoisomerase</fullName>
    </alternativeName>
    <alternativeName>
        <fullName evidence="13">Alpha-keto-beta-hydroxylacyl reductoisomerase</fullName>
    </alternativeName>
</protein>
<dbReference type="UniPathway" id="UPA00047">
    <property type="reaction ID" value="UER00056"/>
</dbReference>
<evidence type="ECO:0000256" key="5">
    <source>
        <dbReference type="ARBA" id="ARBA00022605"/>
    </source>
</evidence>
<dbReference type="NCBIfam" id="TIGR00465">
    <property type="entry name" value="ilvC"/>
    <property type="match status" value="1"/>
</dbReference>
<evidence type="ECO:0000256" key="3">
    <source>
        <dbReference type="ARBA" id="ARBA00004885"/>
    </source>
</evidence>
<evidence type="ECO:0000256" key="1">
    <source>
        <dbReference type="ARBA" id="ARBA00004173"/>
    </source>
</evidence>
<evidence type="ECO:0000256" key="7">
    <source>
        <dbReference type="ARBA" id="ARBA00022842"/>
    </source>
</evidence>
<comment type="pathway">
    <text evidence="3">Amino-acid biosynthesis; L-isoleucine biosynthesis; L-isoleucine from 2-oxobutanoate: step 2/4.</text>
</comment>
<dbReference type="FunFam" id="1.10.1040.10:FF:000005">
    <property type="entry name" value="Ketol-acid reductoisomerase, mitochondrial"/>
    <property type="match status" value="1"/>
</dbReference>
<evidence type="ECO:0000256" key="13">
    <source>
        <dbReference type="PIRNR" id="PIRNR000119"/>
    </source>
</evidence>
<dbReference type="InterPro" id="IPR036291">
    <property type="entry name" value="NAD(P)-bd_dom_sf"/>
</dbReference>
<keyword evidence="5 13" id="KW-0028">Amino-acid biosynthesis</keyword>
<dbReference type="InterPro" id="IPR013023">
    <property type="entry name" value="KARI"/>
</dbReference>
<dbReference type="OrthoDB" id="10255643at2759"/>
<dbReference type="UniPathway" id="UPA00049">
    <property type="reaction ID" value="UER00060"/>
</dbReference>
<feature type="binding site" evidence="14">
    <location>
        <position position="306"/>
    </location>
    <ligand>
        <name>Mg(2+)</name>
        <dbReference type="ChEBI" id="CHEBI:18420"/>
        <label>2</label>
    </ligand>
</feature>
<dbReference type="PANTHER" id="PTHR21371:SF1">
    <property type="entry name" value="KETOL-ACID REDUCTOISOMERASE, MITOCHONDRIAL"/>
    <property type="match status" value="1"/>
</dbReference>
<evidence type="ECO:0000256" key="2">
    <source>
        <dbReference type="ARBA" id="ARBA00004864"/>
    </source>
</evidence>
<dbReference type="AlphaFoldDB" id="A0A0C2SZL2"/>
<dbReference type="InParanoid" id="A0A0C2SZL2"/>
<accession>A0A0C2SZL2</accession>
<comment type="cofactor">
    <cofactor evidence="13">
        <name>Mg(2+)</name>
        <dbReference type="ChEBI" id="CHEBI:18420"/>
    </cofactor>
    <text evidence="13">Binds 2 magnesium ions per subunit.</text>
</comment>
<dbReference type="SUPFAM" id="SSF51735">
    <property type="entry name" value="NAD(P)-binding Rossmann-fold domains"/>
    <property type="match status" value="1"/>
</dbReference>
<gene>
    <name evidence="17" type="ORF">M378DRAFT_26920</name>
</gene>
<dbReference type="EC" id="1.1.1.86" evidence="13"/>
<evidence type="ECO:0000256" key="6">
    <source>
        <dbReference type="ARBA" id="ARBA00022723"/>
    </source>
</evidence>
<dbReference type="STRING" id="946122.A0A0C2SZL2"/>
<dbReference type="InterPro" id="IPR008927">
    <property type="entry name" value="6-PGluconate_DH-like_C_sf"/>
</dbReference>
<dbReference type="InterPro" id="IPR016207">
    <property type="entry name" value="KetolA_reductoisomerase_fun"/>
</dbReference>
<dbReference type="GO" id="GO:0005759">
    <property type="term" value="C:mitochondrial matrix"/>
    <property type="evidence" value="ECO:0007669"/>
    <property type="project" value="UniProtKB-ARBA"/>
</dbReference>
<feature type="domain" description="KARI N-terminal Rossmann" evidence="15">
    <location>
        <begin position="68"/>
        <end position="257"/>
    </location>
</feature>
<comment type="subcellular location">
    <subcellularLocation>
        <location evidence="1 13">Mitochondrion</location>
    </subcellularLocation>
</comment>
<evidence type="ECO:0000256" key="8">
    <source>
        <dbReference type="ARBA" id="ARBA00022857"/>
    </source>
</evidence>
<keyword evidence="7 13" id="KW-0460">Magnesium</keyword>
<dbReference type="FunCoup" id="A0A0C2SZL2">
    <property type="interactions" value="337"/>
</dbReference>